<sequence length="45" mass="5274">MDAFSRWLPLGGGHTTTRSWAWRRWWPQLPSCDEGEVLRAPADYL</sequence>
<organism evidence="1">
    <name type="scientific">Streptomyces sp. R41</name>
    <dbReference type="NCBI Taxonomy" id="3238632"/>
    <lineage>
        <taxon>Bacteria</taxon>
        <taxon>Bacillati</taxon>
        <taxon>Actinomycetota</taxon>
        <taxon>Actinomycetes</taxon>
        <taxon>Kitasatosporales</taxon>
        <taxon>Streptomycetaceae</taxon>
        <taxon>Streptomyces</taxon>
    </lineage>
</organism>
<gene>
    <name evidence="1" type="ORF">AB5J53_03900</name>
</gene>
<protein>
    <submittedName>
        <fullName evidence="1">Uncharacterized protein</fullName>
    </submittedName>
</protein>
<dbReference type="EMBL" id="CP163443">
    <property type="protein sequence ID" value="XDQ50904.1"/>
    <property type="molecule type" value="Genomic_DNA"/>
</dbReference>
<proteinExistence type="predicted"/>
<name>A0AB39R7C3_9ACTN</name>
<dbReference type="AlphaFoldDB" id="A0AB39R7C3"/>
<evidence type="ECO:0000313" key="1">
    <source>
        <dbReference type="EMBL" id="XDQ50904.1"/>
    </source>
</evidence>
<accession>A0AB39R7C3</accession>
<reference evidence="1" key="1">
    <citation type="submission" date="2024-07" db="EMBL/GenBank/DDBJ databases">
        <authorList>
            <person name="Yu S.T."/>
        </authorList>
    </citation>
    <scope>NUCLEOTIDE SEQUENCE</scope>
    <source>
        <strain evidence="1">R41</strain>
    </source>
</reference>
<dbReference type="RefSeq" id="WP_369244253.1">
    <property type="nucleotide sequence ID" value="NZ_CP163443.1"/>
</dbReference>